<reference evidence="1" key="1">
    <citation type="submission" date="2018-02" db="EMBL/GenBank/DDBJ databases">
        <title>Rhizophora mucronata_Transcriptome.</title>
        <authorList>
            <person name="Meera S.P."/>
            <person name="Sreeshan A."/>
            <person name="Augustine A."/>
        </authorList>
    </citation>
    <scope>NUCLEOTIDE SEQUENCE</scope>
    <source>
        <tissue evidence="1">Leaf</tissue>
    </source>
</reference>
<sequence length="35" mass="4305">MIVNFVRSKRYWYFIFVVICRKNIGFYIHSSSARC</sequence>
<protein>
    <submittedName>
        <fullName evidence="1">Uncharacterized protein</fullName>
    </submittedName>
</protein>
<evidence type="ECO:0000313" key="1">
    <source>
        <dbReference type="EMBL" id="MBX60115.1"/>
    </source>
</evidence>
<dbReference type="AlphaFoldDB" id="A0A2P2PZJ0"/>
<dbReference type="EMBL" id="GGEC01079631">
    <property type="protein sequence ID" value="MBX60115.1"/>
    <property type="molecule type" value="Transcribed_RNA"/>
</dbReference>
<accession>A0A2P2PZJ0</accession>
<organism evidence="1">
    <name type="scientific">Rhizophora mucronata</name>
    <name type="common">Asiatic mangrove</name>
    <dbReference type="NCBI Taxonomy" id="61149"/>
    <lineage>
        <taxon>Eukaryota</taxon>
        <taxon>Viridiplantae</taxon>
        <taxon>Streptophyta</taxon>
        <taxon>Embryophyta</taxon>
        <taxon>Tracheophyta</taxon>
        <taxon>Spermatophyta</taxon>
        <taxon>Magnoliopsida</taxon>
        <taxon>eudicotyledons</taxon>
        <taxon>Gunneridae</taxon>
        <taxon>Pentapetalae</taxon>
        <taxon>rosids</taxon>
        <taxon>fabids</taxon>
        <taxon>Malpighiales</taxon>
        <taxon>Rhizophoraceae</taxon>
        <taxon>Rhizophora</taxon>
    </lineage>
</organism>
<name>A0A2P2PZJ0_RHIMU</name>
<proteinExistence type="predicted"/>